<dbReference type="Gene3D" id="3.50.50.60">
    <property type="entry name" value="FAD/NAD(P)-binding domain"/>
    <property type="match status" value="3"/>
</dbReference>
<proteinExistence type="inferred from homology"/>
<comment type="caution">
    <text evidence="3">The sequence shown here is derived from an EMBL/GenBank/DDBJ whole genome shotgun (WGS) entry which is preliminary data.</text>
</comment>
<gene>
    <name evidence="3" type="ORF">JTE90_007441</name>
</gene>
<dbReference type="Gene3D" id="3.30.560.10">
    <property type="entry name" value="Glucose Oxidase, domain 3"/>
    <property type="match status" value="2"/>
</dbReference>
<evidence type="ECO:0000313" key="4">
    <source>
        <dbReference type="Proteomes" id="UP000827092"/>
    </source>
</evidence>
<dbReference type="InterPro" id="IPR000172">
    <property type="entry name" value="GMC_OxRdtase_N"/>
</dbReference>
<evidence type="ECO:0000259" key="2">
    <source>
        <dbReference type="Pfam" id="PF00732"/>
    </source>
</evidence>
<evidence type="ECO:0000256" key="1">
    <source>
        <dbReference type="ARBA" id="ARBA00010790"/>
    </source>
</evidence>
<dbReference type="Proteomes" id="UP000827092">
    <property type="component" value="Unassembled WGS sequence"/>
</dbReference>
<dbReference type="InterPro" id="IPR036188">
    <property type="entry name" value="FAD/NAD-bd_sf"/>
</dbReference>
<accession>A0AAV6UPE1</accession>
<feature type="domain" description="Glucose-methanol-choline oxidoreductase N-terminal" evidence="2">
    <location>
        <begin position="36"/>
        <end position="158"/>
    </location>
</feature>
<dbReference type="EMBL" id="JAFNEN010000315">
    <property type="protein sequence ID" value="KAG8186055.1"/>
    <property type="molecule type" value="Genomic_DNA"/>
</dbReference>
<dbReference type="PANTHER" id="PTHR11552">
    <property type="entry name" value="GLUCOSE-METHANOL-CHOLINE GMC OXIDOREDUCTASE"/>
    <property type="match status" value="1"/>
</dbReference>
<dbReference type="SUPFAM" id="SSF54373">
    <property type="entry name" value="FAD-linked reductases, C-terminal domain"/>
    <property type="match status" value="1"/>
</dbReference>
<comment type="similarity">
    <text evidence="1">Belongs to the GMC oxidoreductase family.</text>
</comment>
<dbReference type="GO" id="GO:0050660">
    <property type="term" value="F:flavin adenine dinucleotide binding"/>
    <property type="evidence" value="ECO:0007669"/>
    <property type="project" value="InterPro"/>
</dbReference>
<reference evidence="3 4" key="1">
    <citation type="journal article" date="2022" name="Nat. Ecol. Evol.">
        <title>A masculinizing supergene underlies an exaggerated male reproductive morph in a spider.</title>
        <authorList>
            <person name="Hendrickx F."/>
            <person name="De Corte Z."/>
            <person name="Sonet G."/>
            <person name="Van Belleghem S.M."/>
            <person name="Kostlbacher S."/>
            <person name="Vangestel C."/>
        </authorList>
    </citation>
    <scope>NUCLEOTIDE SEQUENCE [LARGE SCALE GENOMIC DNA]</scope>
    <source>
        <strain evidence="3">W744_W776</strain>
    </source>
</reference>
<evidence type="ECO:0000313" key="3">
    <source>
        <dbReference type="EMBL" id="KAG8186055.1"/>
    </source>
</evidence>
<dbReference type="GO" id="GO:0016614">
    <property type="term" value="F:oxidoreductase activity, acting on CH-OH group of donors"/>
    <property type="evidence" value="ECO:0007669"/>
    <property type="project" value="InterPro"/>
</dbReference>
<name>A0AAV6UPE1_9ARAC</name>
<dbReference type="SUPFAM" id="SSF51905">
    <property type="entry name" value="FAD/NAD(P)-binding domain"/>
    <property type="match status" value="1"/>
</dbReference>
<organism evidence="3 4">
    <name type="scientific">Oedothorax gibbosus</name>
    <dbReference type="NCBI Taxonomy" id="931172"/>
    <lineage>
        <taxon>Eukaryota</taxon>
        <taxon>Metazoa</taxon>
        <taxon>Ecdysozoa</taxon>
        <taxon>Arthropoda</taxon>
        <taxon>Chelicerata</taxon>
        <taxon>Arachnida</taxon>
        <taxon>Araneae</taxon>
        <taxon>Araneomorphae</taxon>
        <taxon>Entelegynae</taxon>
        <taxon>Araneoidea</taxon>
        <taxon>Linyphiidae</taxon>
        <taxon>Erigoninae</taxon>
        <taxon>Oedothorax</taxon>
    </lineage>
</organism>
<dbReference type="InterPro" id="IPR012132">
    <property type="entry name" value="GMC_OxRdtase"/>
</dbReference>
<sequence length="310" mass="34323">MSNLQEAYLVESTPLSHVIWERTSKNASRTTKHLPWARGLPGLGGSSLLNFFMYVRGNRRDYDAWEREVAEALPSTGALLSVSSAQYNSTLMTAFAKAASERDYGYRDINRAKKTGYSKLQGTIRNGRCSTAKAFLIPAQDRENLYIVNNVHVTKIPLIADLPVGDNLQDHVGTHALNFEASQAKALLLGTVTNPVNVQKFAKEGKGPLTSFSGIEGMAYISSKFIDPKLDWPEMEIHLAFGSPASDYELILKDAIGVTDQVKGVRNLRVVDCSVMLSLVRNTAWSSMVEAPQRAHHHECRESVRHDQSC</sequence>
<dbReference type="AlphaFoldDB" id="A0AAV6UPE1"/>
<protein>
    <recommendedName>
        <fullName evidence="2">Glucose-methanol-choline oxidoreductase N-terminal domain-containing protein</fullName>
    </recommendedName>
</protein>
<keyword evidence="4" id="KW-1185">Reference proteome</keyword>
<dbReference type="PANTHER" id="PTHR11552:SF227">
    <property type="entry name" value="GLUCOSE DEHYDROGENASE [FAD, QUINONE]-LIKE PROTEIN"/>
    <property type="match status" value="1"/>
</dbReference>
<dbReference type="Pfam" id="PF00732">
    <property type="entry name" value="GMC_oxred_N"/>
    <property type="match status" value="1"/>
</dbReference>